<dbReference type="EMBL" id="JACEGD010000056">
    <property type="protein sequence ID" value="MBH5391774.1"/>
    <property type="molecule type" value="Genomic_DNA"/>
</dbReference>
<accession>A0ABS0PEP4</accession>
<protein>
    <recommendedName>
        <fullName evidence="3">RES domain-containing protein</fullName>
    </recommendedName>
</protein>
<dbReference type="RefSeq" id="WP_197969399.1">
    <property type="nucleotide sequence ID" value="NZ_JACEGD010000056.1"/>
</dbReference>
<evidence type="ECO:0008006" key="3">
    <source>
        <dbReference type="Google" id="ProtNLM"/>
    </source>
</evidence>
<keyword evidence="2" id="KW-1185">Reference proteome</keyword>
<reference evidence="1 2" key="1">
    <citation type="submission" date="2020-07" db="EMBL/GenBank/DDBJ databases">
        <title>Bradyrhizobium diversity isolated from nodules of indigenous legumes of Western Australia.</title>
        <authorList>
            <person name="Klepa M.S."/>
        </authorList>
    </citation>
    <scope>NUCLEOTIDE SEQUENCE [LARGE SCALE GENOMIC DNA]</scope>
    <source>
        <strain evidence="1 2">CNPSo 4019</strain>
    </source>
</reference>
<comment type="caution">
    <text evidence="1">The sequence shown here is derived from an EMBL/GenBank/DDBJ whole genome shotgun (WGS) entry which is preliminary data.</text>
</comment>
<dbReference type="InterPro" id="IPR056082">
    <property type="entry name" value="BilB-like"/>
</dbReference>
<evidence type="ECO:0000313" key="2">
    <source>
        <dbReference type="Proteomes" id="UP001194539"/>
    </source>
</evidence>
<gene>
    <name evidence="1" type="ORF">H1B27_36685</name>
</gene>
<dbReference type="Proteomes" id="UP001194539">
    <property type="component" value="Unassembled WGS sequence"/>
</dbReference>
<proteinExistence type="predicted"/>
<evidence type="ECO:0000313" key="1">
    <source>
        <dbReference type="EMBL" id="MBH5391774.1"/>
    </source>
</evidence>
<sequence length="100" mass="11619">MLGYRRTPVSAQPWDIATNRPLPPARWPTGPQFVSAVFRPDWKQGQCLYLPCDRMSIDGHDNWRNEHPSRLWQPDRGIICYLEQLNGLFFESDYSGIRGA</sequence>
<name>A0ABS0PEP4_9BRAD</name>
<organism evidence="1 2">
    <name type="scientific">Bradyrhizobium diversitatis</name>
    <dbReference type="NCBI Taxonomy" id="2755406"/>
    <lineage>
        <taxon>Bacteria</taxon>
        <taxon>Pseudomonadati</taxon>
        <taxon>Pseudomonadota</taxon>
        <taxon>Alphaproteobacteria</taxon>
        <taxon>Hyphomicrobiales</taxon>
        <taxon>Nitrobacteraceae</taxon>
        <taxon>Bradyrhizobium</taxon>
    </lineage>
</organism>
<dbReference type="Pfam" id="PF24702">
    <property type="entry name" value="DUF7665"/>
    <property type="match status" value="1"/>
</dbReference>